<name>A0ABS1RBN5_9RHOB</name>
<gene>
    <name evidence="1" type="ORF">JMJ92_01825</name>
</gene>
<protein>
    <submittedName>
        <fullName evidence="1">Uncharacterized protein</fullName>
    </submittedName>
</protein>
<sequence>MRQPLAGLANVRFCARHRCEWGTWAIVRATLAAVELALAAVPEIGHVYLASGACLPLRPAPCGRPDRLSRRAARDRRLRIRYRRRGPLGDGRA</sequence>
<dbReference type="EMBL" id="JAESIL010000005">
    <property type="protein sequence ID" value="MBL3576904.1"/>
    <property type="molecule type" value="Genomic_DNA"/>
</dbReference>
<proteinExistence type="predicted"/>
<keyword evidence="2" id="KW-1185">Reference proteome</keyword>
<dbReference type="RefSeq" id="WP_143540463.1">
    <property type="nucleotide sequence ID" value="NZ_JAESIL010000005.1"/>
</dbReference>
<reference evidence="2" key="1">
    <citation type="submission" date="2021-01" db="EMBL/GenBank/DDBJ databases">
        <title>Draft genomes of Rhodovulum sulfidophilum.</title>
        <authorList>
            <person name="Guzman M.S."/>
        </authorList>
    </citation>
    <scope>NUCLEOTIDE SEQUENCE [LARGE SCALE GENOMIC DNA]</scope>
    <source>
        <strain evidence="2">AB19</strain>
    </source>
</reference>
<evidence type="ECO:0000313" key="1">
    <source>
        <dbReference type="EMBL" id="MBL3576904.1"/>
    </source>
</evidence>
<evidence type="ECO:0000313" key="2">
    <source>
        <dbReference type="Proteomes" id="UP000635853"/>
    </source>
</evidence>
<comment type="caution">
    <text evidence="1">The sequence shown here is derived from an EMBL/GenBank/DDBJ whole genome shotgun (WGS) entry which is preliminary data.</text>
</comment>
<organism evidence="1 2">
    <name type="scientific">Rhodovulum visakhapatnamense</name>
    <dbReference type="NCBI Taxonomy" id="364297"/>
    <lineage>
        <taxon>Bacteria</taxon>
        <taxon>Pseudomonadati</taxon>
        <taxon>Pseudomonadota</taxon>
        <taxon>Alphaproteobacteria</taxon>
        <taxon>Rhodobacterales</taxon>
        <taxon>Paracoccaceae</taxon>
        <taxon>Rhodovulum</taxon>
    </lineage>
</organism>
<accession>A0ABS1RBN5</accession>
<dbReference type="Proteomes" id="UP000635853">
    <property type="component" value="Unassembled WGS sequence"/>
</dbReference>